<evidence type="ECO:0000256" key="1">
    <source>
        <dbReference type="SAM" id="MobiDB-lite"/>
    </source>
</evidence>
<sequence>MQDVFIEKSHPTQRRKKKVPKEERGEEEEEAKRNGPQKASNSKKAINVSLYPLTYKLQQLFLLSSQAFSPKKPHGKKTPTWALTDPLCYRHHLPRCLVRHIMHSRGIQESQGSVGWEILLYARKSFIWLRNWGFGLSLHRANHRQYAGLQKLLYKGDDKQLQGQNTNDFDSSSTYLLASRISFGIAVILLGSATSMSIRQPYGKGWLNGDCYVVKDGVFFGSAILVLLTIGFMLGSAVTSKTRRKTQIDQEFTLQQQLDPKFIA</sequence>
<keyword evidence="2" id="KW-0472">Membrane</keyword>
<accession>W9S8A3</accession>
<feature type="compositionally biased region" description="Basic and acidic residues" evidence="1">
    <location>
        <begin position="1"/>
        <end position="10"/>
    </location>
</feature>
<reference evidence="4" key="1">
    <citation type="submission" date="2013-01" db="EMBL/GenBank/DDBJ databases">
        <title>Draft Genome Sequence of a Mulberry Tree, Morus notabilis C.K. Schneid.</title>
        <authorList>
            <person name="He N."/>
            <person name="Zhao S."/>
        </authorList>
    </citation>
    <scope>NUCLEOTIDE SEQUENCE</scope>
</reference>
<feature type="transmembrane region" description="Helical" evidence="2">
    <location>
        <begin position="181"/>
        <end position="198"/>
    </location>
</feature>
<name>W9S8A3_9ROSA</name>
<evidence type="ECO:0000313" key="4">
    <source>
        <dbReference type="Proteomes" id="UP000030645"/>
    </source>
</evidence>
<organism evidence="3 4">
    <name type="scientific">Morus notabilis</name>
    <dbReference type="NCBI Taxonomy" id="981085"/>
    <lineage>
        <taxon>Eukaryota</taxon>
        <taxon>Viridiplantae</taxon>
        <taxon>Streptophyta</taxon>
        <taxon>Embryophyta</taxon>
        <taxon>Tracheophyta</taxon>
        <taxon>Spermatophyta</taxon>
        <taxon>Magnoliopsida</taxon>
        <taxon>eudicotyledons</taxon>
        <taxon>Gunneridae</taxon>
        <taxon>Pentapetalae</taxon>
        <taxon>rosids</taxon>
        <taxon>fabids</taxon>
        <taxon>Rosales</taxon>
        <taxon>Moraceae</taxon>
        <taxon>Moreae</taxon>
        <taxon>Morus</taxon>
    </lineage>
</organism>
<dbReference type="InterPro" id="IPR009606">
    <property type="entry name" value="DEAL/Modifying_wall_lignin1/2"/>
</dbReference>
<feature type="region of interest" description="Disordered" evidence="1">
    <location>
        <begin position="1"/>
        <end position="41"/>
    </location>
</feature>
<keyword evidence="2" id="KW-1133">Transmembrane helix</keyword>
<proteinExistence type="predicted"/>
<protein>
    <submittedName>
        <fullName evidence="3">Uncharacterized protein</fullName>
    </submittedName>
</protein>
<keyword evidence="2" id="KW-0812">Transmembrane</keyword>
<gene>
    <name evidence="3" type="ORF">L484_021333</name>
</gene>
<evidence type="ECO:0000256" key="2">
    <source>
        <dbReference type="SAM" id="Phobius"/>
    </source>
</evidence>
<dbReference type="Proteomes" id="UP000030645">
    <property type="component" value="Unassembled WGS sequence"/>
</dbReference>
<dbReference type="EMBL" id="KE346220">
    <property type="protein sequence ID" value="EXC31031.1"/>
    <property type="molecule type" value="Genomic_DNA"/>
</dbReference>
<keyword evidence="4" id="KW-1185">Reference proteome</keyword>
<dbReference type="AlphaFoldDB" id="W9S8A3"/>
<feature type="transmembrane region" description="Helical" evidence="2">
    <location>
        <begin position="218"/>
        <end position="238"/>
    </location>
</feature>
<evidence type="ECO:0000313" key="3">
    <source>
        <dbReference type="EMBL" id="EXC31031.1"/>
    </source>
</evidence>
<dbReference type="STRING" id="981085.W9S8A3"/>
<dbReference type="Pfam" id="PF06749">
    <property type="entry name" value="DUF1218"/>
    <property type="match status" value="1"/>
</dbReference>